<evidence type="ECO:0000313" key="9">
    <source>
        <dbReference type="Proteomes" id="UP000799441"/>
    </source>
</evidence>
<evidence type="ECO:0000259" key="7">
    <source>
        <dbReference type="Pfam" id="PF01593"/>
    </source>
</evidence>
<dbReference type="Pfam" id="PF01593">
    <property type="entry name" value="Amino_oxidase"/>
    <property type="match status" value="1"/>
</dbReference>
<proteinExistence type="inferred from homology"/>
<sequence>MVTSRPSDGYQWTQVSGLVKGEPSIGVIQPASNIKDAAAATYDIIVVGASYYGLTAARDAVLTGLNALLLEGRDRIDIGEYPFEMGATWREISRYNMREELEISYDLTKGINEFSIESAEGRRSMSHDKEDILMDSALRKFFNIDGQNGKIAMPFPHSEGHNPDVKTYDKMSVADRVAQIKDELSADENTALLSFILLCSCGTPDNTSFYECLNWWALCNNSYEYCIECLIKYRFRHGQSSFAIRFFEEAVTTNRLSYSFSTPAASIEDSDGRTSNALTVISAVPLNVLNQIKFDPSLADRKQAAAAVGHVNKCVKLHAECRDPELRSWSGITYLNNQLLYAIADGTTPAGNTHIVAFGGQRNHLTPEEDIQKTEKALQTMVPMDIERTVFHNWANDGFAKGAWFFSSPGFITKRLDDLRSRQGNIFFANSDWAVEWRSFIDGAIEEGTRAAFAAKQDIAKRNI</sequence>
<reference evidence="8" key="1">
    <citation type="journal article" date="2020" name="Stud. Mycol.">
        <title>101 Dothideomycetes genomes: a test case for predicting lifestyles and emergence of pathogens.</title>
        <authorList>
            <person name="Haridas S."/>
            <person name="Albert R."/>
            <person name="Binder M."/>
            <person name="Bloem J."/>
            <person name="Labutti K."/>
            <person name="Salamov A."/>
            <person name="Andreopoulos B."/>
            <person name="Baker S."/>
            <person name="Barry K."/>
            <person name="Bills G."/>
            <person name="Bluhm B."/>
            <person name="Cannon C."/>
            <person name="Castanera R."/>
            <person name="Culley D."/>
            <person name="Daum C."/>
            <person name="Ezra D."/>
            <person name="Gonzalez J."/>
            <person name="Henrissat B."/>
            <person name="Kuo A."/>
            <person name="Liang C."/>
            <person name="Lipzen A."/>
            <person name="Lutzoni F."/>
            <person name="Magnuson J."/>
            <person name="Mondo S."/>
            <person name="Nolan M."/>
            <person name="Ohm R."/>
            <person name="Pangilinan J."/>
            <person name="Park H.-J."/>
            <person name="Ramirez L."/>
            <person name="Alfaro M."/>
            <person name="Sun H."/>
            <person name="Tritt A."/>
            <person name="Yoshinaga Y."/>
            <person name="Zwiers L.-H."/>
            <person name="Turgeon B."/>
            <person name="Goodwin S."/>
            <person name="Spatafora J."/>
            <person name="Crous P."/>
            <person name="Grigoriev I."/>
        </authorList>
    </citation>
    <scope>NUCLEOTIDE SEQUENCE</scope>
    <source>
        <strain evidence="8">CBS 116435</strain>
    </source>
</reference>
<dbReference type="EC" id="1.4.3.-" evidence="6"/>
<name>A0A9P4UJZ7_9PEZI</name>
<keyword evidence="6" id="KW-0274">FAD</keyword>
<comment type="similarity">
    <text evidence="2 6">Belongs to the flavin monoamine oxidase family.</text>
</comment>
<comment type="caution">
    <text evidence="8">The sequence shown here is derived from an EMBL/GenBank/DDBJ whole genome shotgun (WGS) entry which is preliminary data.</text>
</comment>
<dbReference type="Gene3D" id="3.90.660.10">
    <property type="match status" value="2"/>
</dbReference>
<gene>
    <name evidence="8" type="ORF">K431DRAFT_323950</name>
</gene>
<organism evidence="8 9">
    <name type="scientific">Polychaeton citri CBS 116435</name>
    <dbReference type="NCBI Taxonomy" id="1314669"/>
    <lineage>
        <taxon>Eukaryota</taxon>
        <taxon>Fungi</taxon>
        <taxon>Dikarya</taxon>
        <taxon>Ascomycota</taxon>
        <taxon>Pezizomycotina</taxon>
        <taxon>Dothideomycetes</taxon>
        <taxon>Dothideomycetidae</taxon>
        <taxon>Capnodiales</taxon>
        <taxon>Capnodiaceae</taxon>
        <taxon>Polychaeton</taxon>
    </lineage>
</organism>
<dbReference type="Proteomes" id="UP000799441">
    <property type="component" value="Unassembled WGS sequence"/>
</dbReference>
<comment type="cofactor">
    <cofactor evidence="1 6">
        <name>FAD</name>
        <dbReference type="ChEBI" id="CHEBI:57692"/>
    </cofactor>
</comment>
<feature type="binding site" evidence="5">
    <location>
        <position position="358"/>
    </location>
    <ligand>
        <name>substrate</name>
    </ligand>
</feature>
<dbReference type="EMBL" id="MU003885">
    <property type="protein sequence ID" value="KAF2716233.1"/>
    <property type="molecule type" value="Genomic_DNA"/>
</dbReference>
<feature type="domain" description="Amine oxidase" evidence="7">
    <location>
        <begin position="53"/>
        <end position="452"/>
    </location>
</feature>
<evidence type="ECO:0000256" key="4">
    <source>
        <dbReference type="ARBA" id="ARBA00048448"/>
    </source>
</evidence>
<accession>A0A9P4UJZ7</accession>
<dbReference type="Gene3D" id="3.50.50.60">
    <property type="entry name" value="FAD/NAD(P)-binding domain"/>
    <property type="match status" value="2"/>
</dbReference>
<evidence type="ECO:0000256" key="5">
    <source>
        <dbReference type="PIRSR" id="PIRSR601613-1"/>
    </source>
</evidence>
<dbReference type="PANTHER" id="PTHR43563:SF1">
    <property type="entry name" value="AMINE OXIDASE [FLAVIN-CONTAINING] B"/>
    <property type="match status" value="1"/>
</dbReference>
<dbReference type="InterPro" id="IPR001613">
    <property type="entry name" value="Flavin_amine_oxidase"/>
</dbReference>
<dbReference type="OrthoDB" id="7777654at2759"/>
<dbReference type="SUPFAM" id="SSF51905">
    <property type="entry name" value="FAD/NAD(P)-binding domain"/>
    <property type="match status" value="1"/>
</dbReference>
<dbReference type="InterPro" id="IPR050703">
    <property type="entry name" value="Flavin_MAO"/>
</dbReference>
<dbReference type="InterPro" id="IPR002937">
    <property type="entry name" value="Amino_oxidase"/>
</dbReference>
<keyword evidence="9" id="KW-1185">Reference proteome</keyword>
<dbReference type="PANTHER" id="PTHR43563">
    <property type="entry name" value="AMINE OXIDASE"/>
    <property type="match status" value="1"/>
</dbReference>
<evidence type="ECO:0000313" key="8">
    <source>
        <dbReference type="EMBL" id="KAF2716233.1"/>
    </source>
</evidence>
<comment type="catalytic activity">
    <reaction evidence="4">
        <text>a secondary aliphatic amine + O2 + H2O = a primary amine + an aldehyde + H2O2</text>
        <dbReference type="Rhea" id="RHEA:26414"/>
        <dbReference type="ChEBI" id="CHEBI:15377"/>
        <dbReference type="ChEBI" id="CHEBI:15379"/>
        <dbReference type="ChEBI" id="CHEBI:16240"/>
        <dbReference type="ChEBI" id="CHEBI:17478"/>
        <dbReference type="ChEBI" id="CHEBI:58855"/>
        <dbReference type="ChEBI" id="CHEBI:65296"/>
        <dbReference type="EC" id="1.4.3.4"/>
    </reaction>
</comment>
<keyword evidence="6" id="KW-0285">Flavoprotein</keyword>
<dbReference type="InterPro" id="IPR036188">
    <property type="entry name" value="FAD/NAD-bd_sf"/>
</dbReference>
<keyword evidence="3 6" id="KW-0560">Oxidoreductase</keyword>
<evidence type="ECO:0000256" key="1">
    <source>
        <dbReference type="ARBA" id="ARBA00001974"/>
    </source>
</evidence>
<evidence type="ECO:0000256" key="3">
    <source>
        <dbReference type="ARBA" id="ARBA00023002"/>
    </source>
</evidence>
<protein>
    <recommendedName>
        <fullName evidence="6">Amine oxidase</fullName>
        <ecNumber evidence="6">1.4.3.-</ecNumber>
    </recommendedName>
</protein>
<evidence type="ECO:0000256" key="2">
    <source>
        <dbReference type="ARBA" id="ARBA00005995"/>
    </source>
</evidence>
<dbReference type="PRINTS" id="PR00757">
    <property type="entry name" value="AMINEOXDASEF"/>
</dbReference>
<evidence type="ECO:0000256" key="6">
    <source>
        <dbReference type="RuleBase" id="RU362067"/>
    </source>
</evidence>
<dbReference type="GO" id="GO:0097621">
    <property type="term" value="F:monoamine oxidase activity"/>
    <property type="evidence" value="ECO:0007669"/>
    <property type="project" value="UniProtKB-EC"/>
</dbReference>
<dbReference type="AlphaFoldDB" id="A0A9P4UJZ7"/>